<evidence type="ECO:0000256" key="1">
    <source>
        <dbReference type="SAM" id="MobiDB-lite"/>
    </source>
</evidence>
<feature type="compositionally biased region" description="Polar residues" evidence="1">
    <location>
        <begin position="83"/>
        <end position="101"/>
    </location>
</feature>
<dbReference type="EMBL" id="JAYMYQ010000087">
    <property type="protein sequence ID" value="KAK7296043.1"/>
    <property type="molecule type" value="Genomic_DNA"/>
</dbReference>
<feature type="compositionally biased region" description="Acidic residues" evidence="1">
    <location>
        <begin position="102"/>
        <end position="114"/>
    </location>
</feature>
<reference evidence="2 3" key="1">
    <citation type="submission" date="2024-01" db="EMBL/GenBank/DDBJ databases">
        <title>The genomes of 5 underutilized Papilionoideae crops provide insights into root nodulation and disease resistanc.</title>
        <authorList>
            <person name="Jiang F."/>
        </authorList>
    </citation>
    <scope>NUCLEOTIDE SEQUENCE [LARGE SCALE GENOMIC DNA]</scope>
    <source>
        <strain evidence="2">LVBAO_FW01</strain>
        <tissue evidence="2">Leaves</tissue>
    </source>
</reference>
<dbReference type="Proteomes" id="UP001367508">
    <property type="component" value="Unassembled WGS sequence"/>
</dbReference>
<gene>
    <name evidence="2" type="ORF">VNO77_50841</name>
</gene>
<proteinExistence type="predicted"/>
<keyword evidence="3" id="KW-1185">Reference proteome</keyword>
<evidence type="ECO:0000313" key="2">
    <source>
        <dbReference type="EMBL" id="KAK7296043.1"/>
    </source>
</evidence>
<comment type="caution">
    <text evidence="2">The sequence shown here is derived from an EMBL/GenBank/DDBJ whole genome shotgun (WGS) entry which is preliminary data.</text>
</comment>
<organism evidence="2 3">
    <name type="scientific">Canavalia gladiata</name>
    <name type="common">Sword bean</name>
    <name type="synonym">Dolichos gladiatus</name>
    <dbReference type="NCBI Taxonomy" id="3824"/>
    <lineage>
        <taxon>Eukaryota</taxon>
        <taxon>Viridiplantae</taxon>
        <taxon>Streptophyta</taxon>
        <taxon>Embryophyta</taxon>
        <taxon>Tracheophyta</taxon>
        <taxon>Spermatophyta</taxon>
        <taxon>Magnoliopsida</taxon>
        <taxon>eudicotyledons</taxon>
        <taxon>Gunneridae</taxon>
        <taxon>Pentapetalae</taxon>
        <taxon>rosids</taxon>
        <taxon>fabids</taxon>
        <taxon>Fabales</taxon>
        <taxon>Fabaceae</taxon>
        <taxon>Papilionoideae</taxon>
        <taxon>50 kb inversion clade</taxon>
        <taxon>NPAAA clade</taxon>
        <taxon>indigoferoid/millettioid clade</taxon>
        <taxon>Phaseoleae</taxon>
        <taxon>Canavalia</taxon>
    </lineage>
</organism>
<feature type="region of interest" description="Disordered" evidence="1">
    <location>
        <begin position="81"/>
        <end position="114"/>
    </location>
</feature>
<dbReference type="AlphaFoldDB" id="A0AAN9PEV5"/>
<protein>
    <submittedName>
        <fullName evidence="2">Uncharacterized protein</fullName>
    </submittedName>
</protein>
<name>A0AAN9PEV5_CANGL</name>
<accession>A0AAN9PEV5</accession>
<evidence type="ECO:0000313" key="3">
    <source>
        <dbReference type="Proteomes" id="UP001367508"/>
    </source>
</evidence>
<sequence>MRCPGRRNSHIVQGLKGRNAKSEMTLMGEGALMISPTVSAIVAKSRRVDLDDAKERAGLQESMDNPQTHQHCSTLAVPPCRLINSSLSNPTTQDGNGNQMEESYDEEDPSETSD</sequence>